<dbReference type="InterPro" id="IPR050279">
    <property type="entry name" value="Plant_def-hormone_signal"/>
</dbReference>
<dbReference type="InterPro" id="IPR023393">
    <property type="entry name" value="START-like_dom_sf"/>
</dbReference>
<name>A0AAF1BDH8_DAUCS</name>
<comment type="similarity">
    <text evidence="1">Belongs to the BetVI family.</text>
</comment>
<reference evidence="3" key="2">
    <citation type="submission" date="2022-03" db="EMBL/GenBank/DDBJ databases">
        <title>Draft title - Genomic analysis of global carrot germplasm unveils the trajectory of domestication and the origin of high carotenoid orange carrot.</title>
        <authorList>
            <person name="Iorizzo M."/>
            <person name="Ellison S."/>
            <person name="Senalik D."/>
            <person name="Macko-Podgorni A."/>
            <person name="Grzebelus D."/>
            <person name="Bostan H."/>
            <person name="Rolling W."/>
            <person name="Curaba J."/>
            <person name="Simon P."/>
        </authorList>
    </citation>
    <scope>NUCLEOTIDE SEQUENCE</scope>
    <source>
        <tissue evidence="3">Leaf</tissue>
    </source>
</reference>
<proteinExistence type="inferred from homology"/>
<evidence type="ECO:0000313" key="4">
    <source>
        <dbReference type="Proteomes" id="UP000077755"/>
    </source>
</evidence>
<dbReference type="PROSITE" id="PS00451">
    <property type="entry name" value="PATHOGENESIS_BETVI"/>
    <property type="match status" value="3"/>
</dbReference>
<protein>
    <recommendedName>
        <fullName evidence="2">Bet v I/Major latex protein domain-containing protein</fullName>
    </recommendedName>
</protein>
<accession>A0AAF1BDH8</accession>
<dbReference type="SUPFAM" id="SSF55961">
    <property type="entry name" value="Bet v1-like"/>
    <property type="match status" value="3"/>
</dbReference>
<dbReference type="InterPro" id="IPR000916">
    <property type="entry name" value="Bet_v_I/MLP"/>
</dbReference>
<dbReference type="GO" id="GO:0009738">
    <property type="term" value="P:abscisic acid-activated signaling pathway"/>
    <property type="evidence" value="ECO:0007669"/>
    <property type="project" value="InterPro"/>
</dbReference>
<dbReference type="CDD" id="cd07816">
    <property type="entry name" value="Bet_v1-like"/>
    <property type="match status" value="3"/>
</dbReference>
<organism evidence="3 4">
    <name type="scientific">Daucus carota subsp. sativus</name>
    <name type="common">Carrot</name>
    <dbReference type="NCBI Taxonomy" id="79200"/>
    <lineage>
        <taxon>Eukaryota</taxon>
        <taxon>Viridiplantae</taxon>
        <taxon>Streptophyta</taxon>
        <taxon>Embryophyta</taxon>
        <taxon>Tracheophyta</taxon>
        <taxon>Spermatophyta</taxon>
        <taxon>Magnoliopsida</taxon>
        <taxon>eudicotyledons</taxon>
        <taxon>Gunneridae</taxon>
        <taxon>Pentapetalae</taxon>
        <taxon>asterids</taxon>
        <taxon>campanulids</taxon>
        <taxon>Apiales</taxon>
        <taxon>Apiaceae</taxon>
        <taxon>Apioideae</taxon>
        <taxon>Scandiceae</taxon>
        <taxon>Daucinae</taxon>
        <taxon>Daucus</taxon>
        <taxon>Daucus sect. Daucus</taxon>
    </lineage>
</organism>
<dbReference type="PANTHER" id="PTHR31213:SF55">
    <property type="entry name" value="STRESS-INDUCED PROTEIN SAM22"/>
    <property type="match status" value="1"/>
</dbReference>
<keyword evidence="4" id="KW-1185">Reference proteome</keyword>
<dbReference type="FunFam" id="3.30.530.20:FF:000007">
    <property type="entry name" value="Major pollen allergen Bet v 1-A"/>
    <property type="match status" value="3"/>
</dbReference>
<evidence type="ECO:0000256" key="1">
    <source>
        <dbReference type="ARBA" id="ARBA00009744"/>
    </source>
</evidence>
<dbReference type="Gene3D" id="3.30.530.20">
    <property type="match status" value="3"/>
</dbReference>
<dbReference type="InterPro" id="IPR024949">
    <property type="entry name" value="Bet_v_I_allergen"/>
</dbReference>
<dbReference type="PANTHER" id="PTHR31213">
    <property type="entry name" value="OS08G0374000 PROTEIN-RELATED"/>
    <property type="match status" value="1"/>
</dbReference>
<sequence>MGAQSHVLEITSSVSAEKIFKGVVLEVDTILPKAAPGAYKNVEIIGDGGAGTTRNITLPDGGPVTTMSIRTDAVNKEAFTLDSTIIGGDVLLEFVESIETHLVVVPTADGGSITKTTAIFHTKGDAVAAPGAYKNVEIVGDGGAGTIRNITLADGSPVTTMSIRTDGVNKEAFTYDSTIVGGDILLEFVESIETHLVVVPTADGGSITKTTAIFHTKGDAVVPEENIKGLVLEIDNIVHKAAPGAYKNVDVKGDGGPGTIKHITLGDDSPYKTMTLRTEAIDKQAMTVDVSVIEGDLLLGIIEKVENHLKVAPAPGGGSICTTTSKYHTKGDAVVPQENLKFADEQNTKLFRAIEAYLLAN</sequence>
<reference evidence="3" key="1">
    <citation type="journal article" date="2016" name="Nat. Genet.">
        <title>A high-quality carrot genome assembly provides new insights into carotenoid accumulation and asterid genome evolution.</title>
        <authorList>
            <person name="Iorizzo M."/>
            <person name="Ellison S."/>
            <person name="Senalik D."/>
            <person name="Zeng P."/>
            <person name="Satapoomin P."/>
            <person name="Huang J."/>
            <person name="Bowman M."/>
            <person name="Iovene M."/>
            <person name="Sanseverino W."/>
            <person name="Cavagnaro P."/>
            <person name="Yildiz M."/>
            <person name="Macko-Podgorni A."/>
            <person name="Moranska E."/>
            <person name="Grzebelus E."/>
            <person name="Grzebelus D."/>
            <person name="Ashrafi H."/>
            <person name="Zheng Z."/>
            <person name="Cheng S."/>
            <person name="Spooner D."/>
            <person name="Van Deynze A."/>
            <person name="Simon P."/>
        </authorList>
    </citation>
    <scope>NUCLEOTIDE SEQUENCE</scope>
    <source>
        <tissue evidence="3">Leaf</tissue>
    </source>
</reference>
<gene>
    <name evidence="3" type="ORF">DCAR_0832536</name>
</gene>
<dbReference type="GO" id="GO:0006952">
    <property type="term" value="P:defense response"/>
    <property type="evidence" value="ECO:0007669"/>
    <property type="project" value="InterPro"/>
</dbReference>
<dbReference type="EMBL" id="CP093350">
    <property type="protein sequence ID" value="WOH13027.1"/>
    <property type="molecule type" value="Genomic_DNA"/>
</dbReference>
<dbReference type="GO" id="GO:0005737">
    <property type="term" value="C:cytoplasm"/>
    <property type="evidence" value="ECO:0007669"/>
    <property type="project" value="TreeGrafter"/>
</dbReference>
<dbReference type="GO" id="GO:0010427">
    <property type="term" value="F:abscisic acid binding"/>
    <property type="evidence" value="ECO:0007669"/>
    <property type="project" value="InterPro"/>
</dbReference>
<evidence type="ECO:0000259" key="2">
    <source>
        <dbReference type="SMART" id="SM01037"/>
    </source>
</evidence>
<feature type="domain" description="Bet v I/Major latex protein" evidence="2">
    <location>
        <begin position="215"/>
        <end position="361"/>
    </location>
</feature>
<dbReference type="SMART" id="SM01037">
    <property type="entry name" value="Bet_v_1"/>
    <property type="match status" value="1"/>
</dbReference>
<dbReference type="Proteomes" id="UP000077755">
    <property type="component" value="Chromosome 8"/>
</dbReference>
<dbReference type="PRINTS" id="PR00634">
    <property type="entry name" value="BETALLERGEN"/>
</dbReference>
<dbReference type="Pfam" id="PF00407">
    <property type="entry name" value="Bet_v_1"/>
    <property type="match status" value="3"/>
</dbReference>
<dbReference type="GO" id="GO:0005634">
    <property type="term" value="C:nucleus"/>
    <property type="evidence" value="ECO:0007669"/>
    <property type="project" value="TreeGrafter"/>
</dbReference>
<evidence type="ECO:0000313" key="3">
    <source>
        <dbReference type="EMBL" id="WOH13027.1"/>
    </source>
</evidence>
<dbReference type="AlphaFoldDB" id="A0AAF1BDH8"/>
<dbReference type="GO" id="GO:0004864">
    <property type="term" value="F:protein phosphatase inhibitor activity"/>
    <property type="evidence" value="ECO:0007669"/>
    <property type="project" value="InterPro"/>
</dbReference>
<dbReference type="GO" id="GO:0038023">
    <property type="term" value="F:signaling receptor activity"/>
    <property type="evidence" value="ECO:0007669"/>
    <property type="project" value="InterPro"/>
</dbReference>